<evidence type="ECO:0000313" key="1">
    <source>
        <dbReference type="EMBL" id="AKB27601.1"/>
    </source>
</evidence>
<proteinExistence type="predicted"/>
<sequence>MERWNKSDLYKCPDLQKTYTRPDLFYYQVVKGYGRGRV</sequence>
<dbReference type="EMBL" id="CP009506">
    <property type="protein sequence ID" value="AKB27601.1"/>
    <property type="molecule type" value="Genomic_DNA"/>
</dbReference>
<gene>
    <name evidence="1" type="ORF">MSSIT_0882</name>
</gene>
<dbReference type="Proteomes" id="UP000033111">
    <property type="component" value="Chromosome"/>
</dbReference>
<dbReference type="KEGG" id="msw:MSSIT_0882"/>
<accession>A0A0E3L7Y9</accession>
<protein>
    <submittedName>
        <fullName evidence="1">Uncharacterized protein</fullName>
    </submittedName>
</protein>
<dbReference type="AlphaFoldDB" id="A0A0E3L7Y9"/>
<keyword evidence="2" id="KW-1185">Reference proteome</keyword>
<organism evidence="1 2">
    <name type="scientific">Methanosarcina siciliae T4/M</name>
    <dbReference type="NCBI Taxonomy" id="1434120"/>
    <lineage>
        <taxon>Archaea</taxon>
        <taxon>Methanobacteriati</taxon>
        <taxon>Methanobacteriota</taxon>
        <taxon>Stenosarchaea group</taxon>
        <taxon>Methanomicrobia</taxon>
        <taxon>Methanosarcinales</taxon>
        <taxon>Methanosarcinaceae</taxon>
        <taxon>Methanosarcina</taxon>
    </lineage>
</organism>
<reference evidence="1 2" key="1">
    <citation type="submission" date="2014-07" db="EMBL/GenBank/DDBJ databases">
        <title>Methanogenic archaea and the global carbon cycle.</title>
        <authorList>
            <person name="Henriksen J.R."/>
            <person name="Luke J."/>
            <person name="Reinhart S."/>
            <person name="Benedict M.N."/>
            <person name="Youngblut N.D."/>
            <person name="Metcalf M.E."/>
            <person name="Whitaker R.J."/>
            <person name="Metcalf W.W."/>
        </authorList>
    </citation>
    <scope>NUCLEOTIDE SEQUENCE [LARGE SCALE GENOMIC DNA]</scope>
    <source>
        <strain evidence="1 2">T4/M</strain>
    </source>
</reference>
<name>A0A0E3L7Y9_9EURY</name>
<dbReference type="PATRIC" id="fig|1434120.4.peg.1116"/>
<dbReference type="HOGENOM" id="CLU_3323036_0_0_2"/>
<evidence type="ECO:0000313" key="2">
    <source>
        <dbReference type="Proteomes" id="UP000033111"/>
    </source>
</evidence>